<reference evidence="3" key="1">
    <citation type="submission" date="2022-06" db="EMBL/GenBank/DDBJ databases">
        <title>WGS of actinobacteria.</title>
        <authorList>
            <person name="Thawai C."/>
        </authorList>
    </citation>
    <scope>NUCLEOTIDE SEQUENCE</scope>
    <source>
        <strain evidence="3">AA8</strain>
    </source>
</reference>
<dbReference type="InterPro" id="IPR042197">
    <property type="entry name" value="Apaf_helical"/>
</dbReference>
<feature type="domain" description="NB-ARC" evidence="2">
    <location>
        <begin position="138"/>
        <end position="287"/>
    </location>
</feature>
<dbReference type="EMBL" id="JANIID010000013">
    <property type="protein sequence ID" value="MCQ8771368.1"/>
    <property type="molecule type" value="Genomic_DNA"/>
</dbReference>
<dbReference type="PANTHER" id="PTHR47691">
    <property type="entry name" value="REGULATOR-RELATED"/>
    <property type="match status" value="1"/>
</dbReference>
<keyword evidence="1" id="KW-0802">TPR repeat</keyword>
<dbReference type="InterPro" id="IPR027417">
    <property type="entry name" value="P-loop_NTPase"/>
</dbReference>
<evidence type="ECO:0000313" key="3">
    <source>
        <dbReference type="EMBL" id="MCQ8771368.1"/>
    </source>
</evidence>
<feature type="repeat" description="TPR" evidence="1">
    <location>
        <begin position="602"/>
        <end position="635"/>
    </location>
</feature>
<dbReference type="PRINTS" id="PR00364">
    <property type="entry name" value="DISEASERSIST"/>
</dbReference>
<dbReference type="AlphaFoldDB" id="A0A9X2LHP2"/>
<dbReference type="Gene3D" id="3.40.50.300">
    <property type="entry name" value="P-loop containing nucleotide triphosphate hydrolases"/>
    <property type="match status" value="1"/>
</dbReference>
<dbReference type="Pfam" id="PF00931">
    <property type="entry name" value="NB-ARC"/>
    <property type="match status" value="1"/>
</dbReference>
<dbReference type="PROSITE" id="PS50005">
    <property type="entry name" value="TPR"/>
    <property type="match status" value="1"/>
</dbReference>
<comment type="caution">
    <text evidence="3">The sequence shown here is derived from an EMBL/GenBank/DDBJ whole genome shotgun (WGS) entry which is preliminary data.</text>
</comment>
<dbReference type="GO" id="GO:0043531">
    <property type="term" value="F:ADP binding"/>
    <property type="evidence" value="ECO:0007669"/>
    <property type="project" value="InterPro"/>
</dbReference>
<dbReference type="Gene3D" id="1.10.8.430">
    <property type="entry name" value="Helical domain of apoptotic protease-activating factors"/>
    <property type="match status" value="1"/>
</dbReference>
<protein>
    <submittedName>
        <fullName evidence="3">Tetratricopeptide repeat protein</fullName>
    </submittedName>
</protein>
<dbReference type="InterPro" id="IPR019734">
    <property type="entry name" value="TPR_rpt"/>
</dbReference>
<sequence length="836" mass="91543">MNPVEATGVDPGDAHNSSEFVAQLRRLKTRTGLSFRDIERRARQQGYSLPMSTVASALNRDTLPHDELTGMLLRTLDLPEDEVARWLEVRRSMAEEPPAVKSRSKSVGAPCLLPPAQLPLVGRDEEIHVAGGFLKAADDESQCLIITGPAGVGKTSLAVYLGHKFISEFPDGQLYADLGGFGATPVDPRKVLATFLRALGMRSSAIPRDIGERVAMYRTLLAQRRVLVILDNVAGSRSARDLLPNGLGCRAVMTSRSTLADNSGTRLQLSHLRQDDAVVLLSHMAGSSRTAKRPVVAHQIVTECGCLPLAVWVIGARLAARPHMPLEDMARALADERSKLNEFTVGDVAVRASIELSYRHLGASAQRVLRLMSLCGSTDLSSWVVAALLDTDLAGAELLLDQLLELHLVEIRSTSSGRARYRMHDMVAAFAREAAHQEDAEEHRKRALDRVLSAALQLAQTADVQLSADFRGITRHHHPPQWTLPGDDAHRLLSHPLSWFDEEAEFLGRLIERLISTDATLAGCLAVSLTTFFQIRSHFDEWRQLQQKALAEAVANGDRRTAVKLHRSLGELATIVDRYPEAIEHFHKALDPPEPAEPDYTASAMAGLAYVYRLIGQQSRALSYFERAAELARSIDNANCLTYAINGSGVICFERGDLAEAERLYEESQRLSRLIGYQPGESLASRSLGHVHRARGDYASAARCYARAESLSLSVGDRLSATHARCWIGDAQVRLGQPAAGRRLLAECLHVYRECANEWGEAATLLNIGNAQLAAGRPRIAHLRATAAAAIWRRLNAFYWLAQALDQVAAAADLLGNSAEATRARTEARLARSQLT</sequence>
<dbReference type="InterPro" id="IPR002182">
    <property type="entry name" value="NB-ARC"/>
</dbReference>
<dbReference type="SUPFAM" id="SSF52540">
    <property type="entry name" value="P-loop containing nucleoside triphosphate hydrolases"/>
    <property type="match status" value="1"/>
</dbReference>
<gene>
    <name evidence="3" type="ORF">NQU55_16580</name>
</gene>
<dbReference type="PANTHER" id="PTHR47691:SF3">
    <property type="entry name" value="HTH-TYPE TRANSCRIPTIONAL REGULATOR RV0890C-RELATED"/>
    <property type="match status" value="1"/>
</dbReference>
<evidence type="ECO:0000256" key="1">
    <source>
        <dbReference type="PROSITE-ProRule" id="PRU00339"/>
    </source>
</evidence>
<dbReference type="RefSeq" id="WP_168092156.1">
    <property type="nucleotide sequence ID" value="NZ_JAATER010000057.1"/>
</dbReference>
<dbReference type="SMART" id="SM00028">
    <property type="entry name" value="TPR"/>
    <property type="match status" value="4"/>
</dbReference>
<name>A0A9X2LHP2_9ACTN</name>
<evidence type="ECO:0000313" key="4">
    <source>
        <dbReference type="Proteomes" id="UP001142374"/>
    </source>
</evidence>
<dbReference type="SUPFAM" id="SSF48452">
    <property type="entry name" value="TPR-like"/>
    <property type="match status" value="1"/>
</dbReference>
<dbReference type="Pfam" id="PF13424">
    <property type="entry name" value="TPR_12"/>
    <property type="match status" value="2"/>
</dbReference>
<organism evidence="3 4">
    <name type="scientific">Streptomyces telluris</name>
    <dbReference type="NCBI Taxonomy" id="2720021"/>
    <lineage>
        <taxon>Bacteria</taxon>
        <taxon>Bacillati</taxon>
        <taxon>Actinomycetota</taxon>
        <taxon>Actinomycetes</taxon>
        <taxon>Kitasatosporales</taxon>
        <taxon>Streptomycetaceae</taxon>
        <taxon>Streptomyces</taxon>
    </lineage>
</organism>
<dbReference type="InterPro" id="IPR011990">
    <property type="entry name" value="TPR-like_helical_dom_sf"/>
</dbReference>
<proteinExistence type="predicted"/>
<dbReference type="Proteomes" id="UP001142374">
    <property type="component" value="Unassembled WGS sequence"/>
</dbReference>
<keyword evidence="4" id="KW-1185">Reference proteome</keyword>
<accession>A0A9X2LHP2</accession>
<dbReference type="Gene3D" id="1.25.40.10">
    <property type="entry name" value="Tetratricopeptide repeat domain"/>
    <property type="match status" value="2"/>
</dbReference>
<evidence type="ECO:0000259" key="2">
    <source>
        <dbReference type="Pfam" id="PF00931"/>
    </source>
</evidence>